<name>A0A238ZPK8_9PSED</name>
<keyword evidence="2" id="KW-0732">Signal</keyword>
<dbReference type="RefSeq" id="WP_089358714.1">
    <property type="nucleotide sequence ID" value="NZ_FZOG01000001.1"/>
</dbReference>
<dbReference type="InterPro" id="IPR018642">
    <property type="entry name" value="DUF2066"/>
</dbReference>
<gene>
    <name evidence="3" type="ORF">SAMN05216255_0547</name>
</gene>
<organism evidence="3 4">
    <name type="scientific">Pseudomonas segetis</name>
    <dbReference type="NCBI Taxonomy" id="298908"/>
    <lineage>
        <taxon>Bacteria</taxon>
        <taxon>Pseudomonadati</taxon>
        <taxon>Pseudomonadota</taxon>
        <taxon>Gammaproteobacteria</taxon>
        <taxon>Pseudomonadales</taxon>
        <taxon>Pseudomonadaceae</taxon>
        <taxon>Pseudomonas</taxon>
    </lineage>
</organism>
<evidence type="ECO:0000313" key="3">
    <source>
        <dbReference type="EMBL" id="SNR84593.1"/>
    </source>
</evidence>
<keyword evidence="4" id="KW-1185">Reference proteome</keyword>
<accession>A0A238ZPK8</accession>
<evidence type="ECO:0000256" key="1">
    <source>
        <dbReference type="SAM" id="MobiDB-lite"/>
    </source>
</evidence>
<proteinExistence type="predicted"/>
<protein>
    <recommendedName>
        <fullName evidence="5">DUF2066 domain-containing protein</fullName>
    </recommendedName>
</protein>
<feature type="region of interest" description="Disordered" evidence="1">
    <location>
        <begin position="315"/>
        <end position="365"/>
    </location>
</feature>
<dbReference type="AlphaFoldDB" id="A0A238ZPK8"/>
<feature type="compositionally biased region" description="Low complexity" evidence="1">
    <location>
        <begin position="330"/>
        <end position="339"/>
    </location>
</feature>
<dbReference type="EMBL" id="FZOG01000001">
    <property type="protein sequence ID" value="SNR84593.1"/>
    <property type="molecule type" value="Genomic_DNA"/>
</dbReference>
<feature type="chain" id="PRO_5012059725" description="DUF2066 domain-containing protein" evidence="2">
    <location>
        <begin position="23"/>
        <end position="365"/>
    </location>
</feature>
<dbReference type="Pfam" id="PF09839">
    <property type="entry name" value="DUF2066"/>
    <property type="match status" value="1"/>
</dbReference>
<evidence type="ECO:0000313" key="4">
    <source>
        <dbReference type="Proteomes" id="UP000242915"/>
    </source>
</evidence>
<reference evidence="4" key="1">
    <citation type="submission" date="2017-06" db="EMBL/GenBank/DDBJ databases">
        <authorList>
            <person name="Varghese N."/>
            <person name="Submissions S."/>
        </authorList>
    </citation>
    <scope>NUCLEOTIDE SEQUENCE [LARGE SCALE GENOMIC DNA]</scope>
    <source>
        <strain evidence="4">CIP 108523</strain>
    </source>
</reference>
<sequence>MRLIARMLALSLPLLYSLPSLAATVTDLYEVREAGASQQPDKRDAELGRALDTLVLRLTGKPDGSKNPDLAEVYKDPQQIVTQYGFEGDSIVVSFDPASVDRALRQAGMPIWSANRPAVMTWWLNEDLNGTSLVGDGLASAEPLSRAAQHRGLPLRLPLADLSEQLVATAENLSAKSPDELRSASERYSADALLAVQAREADGQWSADWRLWVGSDSFNGSAQGADQAAVADSVMMAVSELLAKRFVAAAGSSTDLTLEIEGASLARYAEVQRILEPFESSFIKVDNGRLVFKVKANAEQLRSQLALAQLQEIPATADPEPAQGNAQVPTETGTGTEEGAPGSATPQPPTPQSNVPKANVLRFRW</sequence>
<evidence type="ECO:0008006" key="5">
    <source>
        <dbReference type="Google" id="ProtNLM"/>
    </source>
</evidence>
<dbReference type="Proteomes" id="UP000242915">
    <property type="component" value="Unassembled WGS sequence"/>
</dbReference>
<evidence type="ECO:0000256" key="2">
    <source>
        <dbReference type="SAM" id="SignalP"/>
    </source>
</evidence>
<feature type="signal peptide" evidence="2">
    <location>
        <begin position="1"/>
        <end position="22"/>
    </location>
</feature>